<dbReference type="Gene3D" id="3.60.15.10">
    <property type="entry name" value="Ribonuclease Z/Hydroxyacylglutathione hydrolase-like"/>
    <property type="match status" value="1"/>
</dbReference>
<evidence type="ECO:0000259" key="1">
    <source>
        <dbReference type="SMART" id="SM00849"/>
    </source>
</evidence>
<dbReference type="CDD" id="cd16282">
    <property type="entry name" value="metallo-hydrolase-like_MBL-fold"/>
    <property type="match status" value="1"/>
</dbReference>
<organism evidence="2 3">
    <name type="scientific">Actinomycetospora flava</name>
    <dbReference type="NCBI Taxonomy" id="3129232"/>
    <lineage>
        <taxon>Bacteria</taxon>
        <taxon>Bacillati</taxon>
        <taxon>Actinomycetota</taxon>
        <taxon>Actinomycetes</taxon>
        <taxon>Pseudonocardiales</taxon>
        <taxon>Pseudonocardiaceae</taxon>
        <taxon>Actinomycetospora</taxon>
    </lineage>
</organism>
<accession>A0ABU8LY43</accession>
<dbReference type="InterPro" id="IPR001279">
    <property type="entry name" value="Metallo-B-lactamas"/>
</dbReference>
<gene>
    <name evidence="2" type="ORF">WCD58_00985</name>
</gene>
<proteinExistence type="predicted"/>
<comment type="caution">
    <text evidence="2">The sequence shown here is derived from an EMBL/GenBank/DDBJ whole genome shotgun (WGS) entry which is preliminary data.</text>
</comment>
<dbReference type="SUPFAM" id="SSF56281">
    <property type="entry name" value="Metallo-hydrolase/oxidoreductase"/>
    <property type="match status" value="1"/>
</dbReference>
<dbReference type="PANTHER" id="PTHR42951">
    <property type="entry name" value="METALLO-BETA-LACTAMASE DOMAIN-CONTAINING"/>
    <property type="match status" value="1"/>
</dbReference>
<evidence type="ECO:0000313" key="2">
    <source>
        <dbReference type="EMBL" id="MEJ2859706.1"/>
    </source>
</evidence>
<feature type="domain" description="Metallo-beta-lactamase" evidence="1">
    <location>
        <begin position="29"/>
        <end position="226"/>
    </location>
</feature>
<dbReference type="Pfam" id="PF00753">
    <property type="entry name" value="Lactamase_B"/>
    <property type="match status" value="1"/>
</dbReference>
<reference evidence="2 3" key="1">
    <citation type="submission" date="2024-03" db="EMBL/GenBank/DDBJ databases">
        <title>Actinomycetospora sp. OC33-EN07, a novel actinomycete isolated from wild orchid (Aerides multiflora).</title>
        <authorList>
            <person name="Suriyachadkun C."/>
        </authorList>
    </citation>
    <scope>NUCLEOTIDE SEQUENCE [LARGE SCALE GENOMIC DNA]</scope>
    <source>
        <strain evidence="2 3">OC33-EN07</strain>
    </source>
</reference>
<evidence type="ECO:0000313" key="3">
    <source>
        <dbReference type="Proteomes" id="UP001369736"/>
    </source>
</evidence>
<keyword evidence="3" id="KW-1185">Reference proteome</keyword>
<dbReference type="EMBL" id="JBBEGM010000001">
    <property type="protein sequence ID" value="MEJ2859706.1"/>
    <property type="molecule type" value="Genomic_DNA"/>
</dbReference>
<dbReference type="InterPro" id="IPR050855">
    <property type="entry name" value="NDM-1-like"/>
</dbReference>
<dbReference type="SMART" id="SM00849">
    <property type="entry name" value="Lactamase_B"/>
    <property type="match status" value="1"/>
</dbReference>
<dbReference type="Proteomes" id="UP001369736">
    <property type="component" value="Unassembled WGS sequence"/>
</dbReference>
<dbReference type="PANTHER" id="PTHR42951:SF4">
    <property type="entry name" value="ACYL-COENZYME A THIOESTERASE MBLAC2"/>
    <property type="match status" value="1"/>
</dbReference>
<dbReference type="RefSeq" id="WP_337698763.1">
    <property type="nucleotide sequence ID" value="NZ_JBBEGM010000001.1"/>
</dbReference>
<protein>
    <submittedName>
        <fullName evidence="2">MBL fold metallo-hydrolase</fullName>
    </submittedName>
</protein>
<name>A0ABU8LY43_9PSEU</name>
<dbReference type="InterPro" id="IPR036866">
    <property type="entry name" value="RibonucZ/Hydroxyglut_hydro"/>
</dbReference>
<sequence>MSALDYRKGLHDLGEGCHAWLQPDGSWGWSNAGLITGSGASLLVDTLFDLPLTREMLDGLRPITDAHPLRTLVNTHSDPDHINGNELVASRDVEILASAAAAELITQETVDAVALVKRLDGTLGDFARHIFGPFALDGITATGPDRTFTGEESVDVGGREVRLIQVGPAHTPGDALVHVPDARLLYAGDILFVGGTPIAWAGPIDRWIAALDLILDLDVTVIVPGHGPVSGKPEVSLMREYLVTVQTQARQRYEDGLDVDAAIESIELGKFAGLPEHGRLAQNVLNVYQQLDPTIPRPDRLTVLTKIAALEGFAPDTFTRATATPAS</sequence>